<dbReference type="Proteomes" id="UP000279306">
    <property type="component" value="Chromosome"/>
</dbReference>
<dbReference type="EC" id="1.3.8.1" evidence="6"/>
<evidence type="ECO:0000256" key="2">
    <source>
        <dbReference type="ARBA" id="ARBA00009347"/>
    </source>
</evidence>
<dbReference type="RefSeq" id="WP_048632555.1">
    <property type="nucleotide sequence ID" value="NZ_CVQQ01000007.1"/>
</dbReference>
<keyword evidence="6" id="KW-0560">Oxidoreductase</keyword>
<accession>A0A448IFU5</accession>
<dbReference type="Gene3D" id="2.40.110.10">
    <property type="entry name" value="Butyryl-CoA Dehydrogenase, subunit A, domain 2"/>
    <property type="match status" value="1"/>
</dbReference>
<evidence type="ECO:0000259" key="5">
    <source>
        <dbReference type="Pfam" id="PF00441"/>
    </source>
</evidence>
<name>A0A448IFU5_MYCAU</name>
<sequence length="582" mass="64987">MPNTTGLLLNPNTFDPQHLDPESRRQLRALIDWFEARGKARLLRDDLEATWVSDFLDFVKKERLFATFLTPSEFAGGDANKRWDTSRNAVLSEILGFYGLSYWYAEQVTILGLGPIWQSDNVKAKEKAAAQLEAGGVMAFGLSEREHGADIYNTDLLLTPASDDDEGVVFRANGEKYYIGNGNVAGMVSVFSRRTGAGSTGGPDDYVWFVADSGHENYELIGNVVHGQMYVSNFALHDYPVYEEDILATGPEAFSAALNTVNVGKFNLCSGSIGMCEHAFYEAITHANNRILYGNPVTDFRHVRASFVDAYARLVAMKLFSDRAIDYFRSASLQDRRYLLFNPVTKAKVTSEGEKVVTLLWDVLAAKGFEKNTYFCEVKGLIGALPRLEGTVHVNVAQILKFMPNYMFNPADYPQIGTRNDPADDVFFWSQGPARGASKVQFADWAPVYARHSDVPNVARFFEQATALRELLTTAAPDADQQADLDFALVVGHLFTLVVYGQLILEQAELTGLDRDLVDQIFDVQIRDFSEHAVALHGKPSSTPAQQEWALAAVRKPVPDRARFDRVWQQVRDYDGAYEMQP</sequence>
<evidence type="ECO:0000313" key="6">
    <source>
        <dbReference type="EMBL" id="VEG51174.1"/>
    </source>
</evidence>
<dbReference type="Pfam" id="PF00441">
    <property type="entry name" value="Acyl-CoA_dh_1"/>
    <property type="match status" value="1"/>
</dbReference>
<evidence type="ECO:0000256" key="3">
    <source>
        <dbReference type="ARBA" id="ARBA00022630"/>
    </source>
</evidence>
<dbReference type="SUPFAM" id="SSF56645">
    <property type="entry name" value="Acyl-CoA dehydrogenase NM domain-like"/>
    <property type="match status" value="1"/>
</dbReference>
<keyword evidence="7" id="KW-1185">Reference proteome</keyword>
<evidence type="ECO:0000256" key="4">
    <source>
        <dbReference type="ARBA" id="ARBA00022827"/>
    </source>
</evidence>
<dbReference type="SUPFAM" id="SSF47203">
    <property type="entry name" value="Acyl-CoA dehydrogenase C-terminal domain-like"/>
    <property type="match status" value="1"/>
</dbReference>
<keyword evidence="3" id="KW-0285">Flavoprotein</keyword>
<dbReference type="AlphaFoldDB" id="A0A448IFU5"/>
<feature type="domain" description="Acyl-CoA dehydrogenase/oxidase C-terminal" evidence="5">
    <location>
        <begin position="254"/>
        <end position="373"/>
    </location>
</feature>
<comment type="similarity">
    <text evidence="2">Belongs to the acyl-CoA dehydrogenase family.</text>
</comment>
<organism evidence="6 7">
    <name type="scientific">Mycolicibacterium aurum</name>
    <name type="common">Mycobacterium aurum</name>
    <dbReference type="NCBI Taxonomy" id="1791"/>
    <lineage>
        <taxon>Bacteria</taxon>
        <taxon>Bacillati</taxon>
        <taxon>Actinomycetota</taxon>
        <taxon>Actinomycetes</taxon>
        <taxon>Mycobacteriales</taxon>
        <taxon>Mycobacteriaceae</taxon>
        <taxon>Mycolicibacterium</taxon>
    </lineage>
</organism>
<dbReference type="PANTHER" id="PTHR43884:SF19">
    <property type="entry name" value="ACYL-COA DEHYDROGENASE FADE4-RELATED"/>
    <property type="match status" value="1"/>
</dbReference>
<dbReference type="GO" id="GO:0005886">
    <property type="term" value="C:plasma membrane"/>
    <property type="evidence" value="ECO:0007669"/>
    <property type="project" value="TreeGrafter"/>
</dbReference>
<proteinExistence type="inferred from homology"/>
<dbReference type="KEGG" id="mauu:NCTC10437_00281"/>
<keyword evidence="4" id="KW-0274">FAD</keyword>
<dbReference type="EMBL" id="LR134356">
    <property type="protein sequence ID" value="VEG51174.1"/>
    <property type="molecule type" value="Genomic_DNA"/>
</dbReference>
<dbReference type="InterPro" id="IPR009100">
    <property type="entry name" value="AcylCoA_DH/oxidase_NM_dom_sf"/>
</dbReference>
<dbReference type="STRING" id="1791.GCA_001049355_02675"/>
<evidence type="ECO:0000313" key="7">
    <source>
        <dbReference type="Proteomes" id="UP000279306"/>
    </source>
</evidence>
<dbReference type="Gene3D" id="1.20.140.10">
    <property type="entry name" value="Butyryl-CoA Dehydrogenase, subunit A, domain 3"/>
    <property type="match status" value="1"/>
</dbReference>
<dbReference type="InterPro" id="IPR036250">
    <property type="entry name" value="AcylCo_DH-like_C"/>
</dbReference>
<dbReference type="PANTHER" id="PTHR43884">
    <property type="entry name" value="ACYL-COA DEHYDROGENASE"/>
    <property type="match status" value="1"/>
</dbReference>
<protein>
    <submittedName>
        <fullName evidence="6">Acyl-CoA dehydrogenase</fullName>
        <ecNumber evidence="6">1.3.8.1</ecNumber>
    </submittedName>
</protein>
<evidence type="ECO:0000256" key="1">
    <source>
        <dbReference type="ARBA" id="ARBA00001974"/>
    </source>
</evidence>
<dbReference type="InterPro" id="IPR046373">
    <property type="entry name" value="Acyl-CoA_Oxase/DH_mid-dom_sf"/>
</dbReference>
<dbReference type="InterPro" id="IPR009075">
    <property type="entry name" value="AcylCo_DH/oxidase_C"/>
</dbReference>
<dbReference type="InterPro" id="IPR037069">
    <property type="entry name" value="AcylCoA_DH/ox_N_sf"/>
</dbReference>
<gene>
    <name evidence="6" type="ORF">NCTC10437_00281</name>
</gene>
<dbReference type="OrthoDB" id="5427839at2"/>
<dbReference type="GO" id="GO:0050660">
    <property type="term" value="F:flavin adenine dinucleotide binding"/>
    <property type="evidence" value="ECO:0007669"/>
    <property type="project" value="InterPro"/>
</dbReference>
<comment type="cofactor">
    <cofactor evidence="1">
        <name>FAD</name>
        <dbReference type="ChEBI" id="CHEBI:57692"/>
    </cofactor>
</comment>
<dbReference type="Gene3D" id="1.10.540.10">
    <property type="entry name" value="Acyl-CoA dehydrogenase/oxidase, N-terminal domain"/>
    <property type="match status" value="1"/>
</dbReference>
<reference evidence="6 7" key="1">
    <citation type="submission" date="2018-12" db="EMBL/GenBank/DDBJ databases">
        <authorList>
            <consortium name="Pathogen Informatics"/>
        </authorList>
    </citation>
    <scope>NUCLEOTIDE SEQUENCE [LARGE SCALE GENOMIC DNA]</scope>
    <source>
        <strain evidence="6 7">NCTC10437</strain>
    </source>
</reference>
<dbReference type="GO" id="GO:0016937">
    <property type="term" value="F:short-chain fatty acyl-CoA dehydrogenase activity"/>
    <property type="evidence" value="ECO:0007669"/>
    <property type="project" value="UniProtKB-EC"/>
</dbReference>